<evidence type="ECO:0000256" key="2">
    <source>
        <dbReference type="SAM" id="MobiDB-lite"/>
    </source>
</evidence>
<dbReference type="Proteomes" id="UP000428325">
    <property type="component" value="Chromosome"/>
</dbReference>
<dbReference type="NCBIfam" id="TIGR02593">
    <property type="entry name" value="CRISPR_cas5"/>
    <property type="match status" value="1"/>
</dbReference>
<dbReference type="GO" id="GO:0051607">
    <property type="term" value="P:defense response to virus"/>
    <property type="evidence" value="ECO:0007669"/>
    <property type="project" value="UniProtKB-KW"/>
</dbReference>
<evidence type="ECO:0000313" key="4">
    <source>
        <dbReference type="Proteomes" id="UP000428325"/>
    </source>
</evidence>
<organism evidence="3 4">
    <name type="scientific">Haloplanus rallus</name>
    <dbReference type="NCBI Taxonomy" id="1816183"/>
    <lineage>
        <taxon>Archaea</taxon>
        <taxon>Methanobacteriati</taxon>
        <taxon>Methanobacteriota</taxon>
        <taxon>Stenosarchaea group</taxon>
        <taxon>Halobacteria</taxon>
        <taxon>Halobacteriales</taxon>
        <taxon>Haloferacaceae</taxon>
        <taxon>Haloplanus</taxon>
    </lineage>
</organism>
<dbReference type="AlphaFoldDB" id="A0A6B9FGW2"/>
<evidence type="ECO:0000256" key="1">
    <source>
        <dbReference type="ARBA" id="ARBA00023118"/>
    </source>
</evidence>
<feature type="region of interest" description="Disordered" evidence="2">
    <location>
        <begin position="37"/>
        <end position="68"/>
    </location>
</feature>
<dbReference type="EMBL" id="CP034345">
    <property type="protein sequence ID" value="QGX96499.1"/>
    <property type="molecule type" value="Genomic_DNA"/>
</dbReference>
<proteinExistence type="predicted"/>
<evidence type="ECO:0000313" key="3">
    <source>
        <dbReference type="EMBL" id="QGX96499.1"/>
    </source>
</evidence>
<gene>
    <name evidence="3" type="primary">cas5</name>
    <name evidence="3" type="ORF">EI982_17800</name>
</gene>
<accession>A0A6B9FGW2</accession>
<keyword evidence="1" id="KW-0051">Antiviral defense</keyword>
<dbReference type="InterPro" id="IPR013422">
    <property type="entry name" value="CRISPR-assoc_prot_Cas5_N"/>
</dbReference>
<protein>
    <submittedName>
        <fullName evidence="3">CRISPR-associated protein Cas5</fullName>
    </submittedName>
</protein>
<keyword evidence="4" id="KW-1185">Reference proteome</keyword>
<sequence length="68" mass="7054">MSSRVVRGSIVTYPTPSTLRGLAASIHGIEGPVTFDPKVVREGSRADTGGGFSGGPATKRQVEATERP</sequence>
<name>A0A6B9FGW2_9EURY</name>
<reference evidence="3 4" key="1">
    <citation type="submission" date="2018-12" db="EMBL/GenBank/DDBJ databases">
        <title>Complete genome sequence of Haloplanus rallus MBLA0036.</title>
        <authorList>
            <person name="Nam Y.-d."/>
            <person name="Kang J."/>
            <person name="Chung W.-H."/>
            <person name="Park Y.S."/>
        </authorList>
    </citation>
    <scope>NUCLEOTIDE SEQUENCE [LARGE SCALE GENOMIC DNA]</scope>
    <source>
        <strain evidence="3 4">MBLA0036</strain>
    </source>
</reference>
<dbReference type="KEGG" id="hra:EI982_17800"/>